<proteinExistence type="predicted"/>
<sequence length="61" mass="6257">MERFFKRFVSEDKGAVTVDWVVLCAGVVGLTAAVYGTLNDGTSNVASGAGAALGQMEAGNF</sequence>
<feature type="transmembrane region" description="Helical" evidence="1">
    <location>
        <begin position="20"/>
        <end position="38"/>
    </location>
</feature>
<dbReference type="EMBL" id="JANHAX010000002">
    <property type="protein sequence ID" value="MDQ2090119.1"/>
    <property type="molecule type" value="Genomic_DNA"/>
</dbReference>
<keyword evidence="1" id="KW-0812">Transmembrane</keyword>
<organism evidence="2 3">
    <name type="scientific">Marimonas arenosa</name>
    <dbReference type="NCBI Taxonomy" id="1795305"/>
    <lineage>
        <taxon>Bacteria</taxon>
        <taxon>Pseudomonadati</taxon>
        <taxon>Pseudomonadota</taxon>
        <taxon>Alphaproteobacteria</taxon>
        <taxon>Rhodobacterales</taxon>
        <taxon>Paracoccaceae</taxon>
        <taxon>Marimonas</taxon>
    </lineage>
</organism>
<dbReference type="Proteomes" id="UP001226762">
    <property type="component" value="Unassembled WGS sequence"/>
</dbReference>
<comment type="caution">
    <text evidence="2">The sequence shown here is derived from an EMBL/GenBank/DDBJ whole genome shotgun (WGS) entry which is preliminary data.</text>
</comment>
<reference evidence="2" key="2">
    <citation type="submission" date="2023-02" db="EMBL/GenBank/DDBJ databases">
        <title>'Rhodoalgimonas zhirmunskyi' gen. nov., isolated from a red alga.</title>
        <authorList>
            <person name="Nedashkovskaya O.I."/>
            <person name="Otstavnykh N.Y."/>
            <person name="Bystritskaya E.P."/>
            <person name="Balabanova L.A."/>
            <person name="Isaeva M.P."/>
        </authorList>
    </citation>
    <scope>NUCLEOTIDE SEQUENCE</scope>
    <source>
        <strain evidence="2">KCTC 52189</strain>
    </source>
</reference>
<keyword evidence="3" id="KW-1185">Reference proteome</keyword>
<keyword evidence="1" id="KW-1133">Transmembrane helix</keyword>
<dbReference type="RefSeq" id="WP_306735384.1">
    <property type="nucleotide sequence ID" value="NZ_JANHAX010000002.1"/>
</dbReference>
<gene>
    <name evidence="2" type="ORF">NO357_09440</name>
</gene>
<evidence type="ECO:0008006" key="4">
    <source>
        <dbReference type="Google" id="ProtNLM"/>
    </source>
</evidence>
<name>A0AAE3WCJ1_9RHOB</name>
<dbReference type="AlphaFoldDB" id="A0AAE3WCJ1"/>
<keyword evidence="1" id="KW-0472">Membrane</keyword>
<accession>A0AAE3WCJ1</accession>
<evidence type="ECO:0000256" key="1">
    <source>
        <dbReference type="SAM" id="Phobius"/>
    </source>
</evidence>
<protein>
    <recommendedName>
        <fullName evidence="4">Flp pilus assembly pilin Flp</fullName>
    </recommendedName>
</protein>
<reference evidence="2" key="1">
    <citation type="submission" date="2022-07" db="EMBL/GenBank/DDBJ databases">
        <authorList>
            <person name="Otstavnykh N."/>
            <person name="Isaeva M."/>
            <person name="Bystritskaya E."/>
        </authorList>
    </citation>
    <scope>NUCLEOTIDE SEQUENCE</scope>
    <source>
        <strain evidence="2">KCTC 52189</strain>
    </source>
</reference>
<evidence type="ECO:0000313" key="2">
    <source>
        <dbReference type="EMBL" id="MDQ2090119.1"/>
    </source>
</evidence>
<evidence type="ECO:0000313" key="3">
    <source>
        <dbReference type="Proteomes" id="UP001226762"/>
    </source>
</evidence>